<dbReference type="PIRSF" id="PIRSF006221">
    <property type="entry name" value="Ketosamine-3-kinase"/>
    <property type="match status" value="1"/>
</dbReference>
<dbReference type="FunFam" id="3.90.1200.10:FF:000018">
    <property type="entry name" value="Fructosamine-3-kinase, putative"/>
    <property type="match status" value="1"/>
</dbReference>
<dbReference type="AlphaFoldDB" id="A0A8H3EZA3"/>
<accession>A0A8H3EZA3</accession>
<evidence type="ECO:0000313" key="5">
    <source>
        <dbReference type="Proteomes" id="UP000664169"/>
    </source>
</evidence>
<dbReference type="EMBL" id="CAJPDQ010000006">
    <property type="protein sequence ID" value="CAF9911541.1"/>
    <property type="molecule type" value="Genomic_DNA"/>
</dbReference>
<reference evidence="4" key="1">
    <citation type="submission" date="2021-03" db="EMBL/GenBank/DDBJ databases">
        <authorList>
            <person name="Tagirdzhanova G."/>
        </authorList>
    </citation>
    <scope>NUCLEOTIDE SEQUENCE</scope>
</reference>
<dbReference type="Gene3D" id="3.90.1200.10">
    <property type="match status" value="1"/>
</dbReference>
<comment type="catalytic activity">
    <reaction evidence="2">
        <text>N(6)-D-ribulosyl-L-lysyl-[protein] + ATP = N(6)-(3-O-phospho-D-ribulosyl)-L-lysyl-[protein] + ADP + H(+)</text>
        <dbReference type="Rhea" id="RHEA:48432"/>
        <dbReference type="Rhea" id="RHEA-COMP:12103"/>
        <dbReference type="Rhea" id="RHEA-COMP:12104"/>
        <dbReference type="ChEBI" id="CHEBI:15378"/>
        <dbReference type="ChEBI" id="CHEBI:30616"/>
        <dbReference type="ChEBI" id="CHEBI:90418"/>
        <dbReference type="ChEBI" id="CHEBI:90420"/>
        <dbReference type="ChEBI" id="CHEBI:456216"/>
        <dbReference type="EC" id="2.7.1.172"/>
    </reaction>
    <physiologicalReaction direction="left-to-right" evidence="2">
        <dbReference type="Rhea" id="RHEA:48433"/>
    </physiologicalReaction>
</comment>
<comment type="caution">
    <text evidence="4">The sequence shown here is derived from an EMBL/GenBank/DDBJ whole genome shotgun (WGS) entry which is preliminary data.</text>
</comment>
<dbReference type="Pfam" id="PF03881">
    <property type="entry name" value="Fructosamin_kin"/>
    <property type="match status" value="1"/>
</dbReference>
<dbReference type="PANTHER" id="PTHR12149">
    <property type="entry name" value="FRUCTOSAMINE 3 KINASE-RELATED PROTEIN"/>
    <property type="match status" value="1"/>
</dbReference>
<protein>
    <recommendedName>
        <fullName evidence="1">protein-ribulosamine 3-kinase</fullName>
        <ecNumber evidence="1">2.7.1.172</ecNumber>
    </recommendedName>
</protein>
<evidence type="ECO:0000256" key="3">
    <source>
        <dbReference type="PIRNR" id="PIRNR006221"/>
    </source>
</evidence>
<dbReference type="PANTHER" id="PTHR12149:SF8">
    <property type="entry name" value="PROTEIN-RIBULOSAMINE 3-KINASE"/>
    <property type="match status" value="1"/>
</dbReference>
<dbReference type="GO" id="GO:0102193">
    <property type="term" value="F:protein-ribulosamine 3-kinase activity"/>
    <property type="evidence" value="ECO:0007669"/>
    <property type="project" value="UniProtKB-EC"/>
</dbReference>
<comment type="similarity">
    <text evidence="3">Belongs to the fructosamine kinase family.</text>
</comment>
<dbReference type="InterPro" id="IPR011009">
    <property type="entry name" value="Kinase-like_dom_sf"/>
</dbReference>
<keyword evidence="3" id="KW-0418">Kinase</keyword>
<sequence>MQSNLDPAIQRALQLPSGSQAVAASYSGSGFSSTWKITVSNNEDRHDTSKPAQYFAKTSKGSAARVMFAGEYASLNAIHTVVPSFCPAALGHGELEDDPGTYFLVTEWLERSSSSGSSGKGHSSMSLAAKLAKLHTTPAPVPEAHDKSMFGFSVTTCCGDTPQDNSFKASWPEFYAENRLLAILERSEKQNGRDSELKDLIERTAREVVPRLLGDGHLGGQQVIVPVVVHGDLWSGNRGQGRIGSQETVEEVVFDPSASYSHSEFELGIMQMFGGFGGSFLEEYHKLVPKTEPVEEYDDRIRLYELWVIVVFLDYADCE</sequence>
<dbReference type="OrthoDB" id="5772781at2759"/>
<organism evidence="4 5">
    <name type="scientific">Gomphillus americanus</name>
    <dbReference type="NCBI Taxonomy" id="1940652"/>
    <lineage>
        <taxon>Eukaryota</taxon>
        <taxon>Fungi</taxon>
        <taxon>Dikarya</taxon>
        <taxon>Ascomycota</taxon>
        <taxon>Pezizomycotina</taxon>
        <taxon>Lecanoromycetes</taxon>
        <taxon>OSLEUM clade</taxon>
        <taxon>Ostropomycetidae</taxon>
        <taxon>Ostropales</taxon>
        <taxon>Graphidaceae</taxon>
        <taxon>Gomphilloideae</taxon>
        <taxon>Gomphillus</taxon>
    </lineage>
</organism>
<dbReference type="Proteomes" id="UP000664169">
    <property type="component" value="Unassembled WGS sequence"/>
</dbReference>
<dbReference type="EC" id="2.7.1.172" evidence="1"/>
<proteinExistence type="inferred from homology"/>
<evidence type="ECO:0000256" key="1">
    <source>
        <dbReference type="ARBA" id="ARBA00011961"/>
    </source>
</evidence>
<gene>
    <name evidence="4" type="ORF">GOMPHAMPRED_007445</name>
</gene>
<keyword evidence="3" id="KW-0808">Transferase</keyword>
<name>A0A8H3EZA3_9LECA</name>
<keyword evidence="5" id="KW-1185">Reference proteome</keyword>
<evidence type="ECO:0000256" key="2">
    <source>
        <dbReference type="ARBA" id="ARBA00048655"/>
    </source>
</evidence>
<evidence type="ECO:0000313" key="4">
    <source>
        <dbReference type="EMBL" id="CAF9911541.1"/>
    </source>
</evidence>
<dbReference type="GO" id="GO:0016301">
    <property type="term" value="F:kinase activity"/>
    <property type="evidence" value="ECO:0007669"/>
    <property type="project" value="UniProtKB-UniRule"/>
</dbReference>
<dbReference type="InterPro" id="IPR016477">
    <property type="entry name" value="Fructo-/Ketosamine-3-kinase"/>
</dbReference>
<dbReference type="SUPFAM" id="SSF56112">
    <property type="entry name" value="Protein kinase-like (PK-like)"/>
    <property type="match status" value="1"/>
</dbReference>